<dbReference type="InterPro" id="IPR005748">
    <property type="entry name" value="DNA_mismatch_repair_MutS"/>
</dbReference>
<keyword evidence="4 9" id="KW-0227">DNA damage</keyword>
<evidence type="ECO:0000256" key="3">
    <source>
        <dbReference type="ARBA" id="ARBA00022741"/>
    </source>
</evidence>
<keyword evidence="7 9" id="KW-0234">DNA repair</keyword>
<dbReference type="FunFam" id="1.10.1420.10:FF:000001">
    <property type="entry name" value="DNA mismatch repair protein MutS"/>
    <property type="match status" value="1"/>
</dbReference>
<dbReference type="EMBL" id="DVHC01000044">
    <property type="protein sequence ID" value="HIR59268.1"/>
    <property type="molecule type" value="Genomic_DNA"/>
</dbReference>
<dbReference type="GO" id="GO:0005524">
    <property type="term" value="F:ATP binding"/>
    <property type="evidence" value="ECO:0007669"/>
    <property type="project" value="UniProtKB-UniRule"/>
</dbReference>
<sequence>MKRSEVDREKISPMMRQYLEIKDKYEDTIIFFRLGDFYEMFFEDAVIASRELELTLTGRNAGLDERVPMCGIPFKAYEGYLDKLIDKGYKVAIVEQLEDPKTTKDMVKRDVIQVVTKGTRLDSSINAKDNNFIASIYDLEYCYVLSYSDVSTGEVYVLLENGDIESLLREVLRHNFSEIIVNNKIDREFVNTLRTTYHLNVTIYEELYSGSDYSYVYKNLKDVREETGIKHLLSYLTNTKKGDLSHLTEARVEDTKEHLLIDNNTKRNLELTETVRLRERTYSLLWLLDKNKTAMGSRLLKQNIENPLTNKKEIEKRYDFVDKLRVEFILRDDLKNNLNEVYDLERLASRITYGNLNARDLLQLKNSLKVLPDIKRILKELNYYKEIEDFPEVFSLLDKSIVEDPPITLREGHLIKDGYNDELDELRKVSSGSKDFILELEQKEKERTGIKNLKVGFNKVFGYYIEVSKGQVKELKDEYGYERKQTLSNCERFITPLLKEKENIILGAEEKIINLEYDLFMKIRETIKRYIHPLQKTANIIAEVDMLQAFSTVSDMYNFVRPTITDNHSVKIIASRHPVIEEVMAKEDKKYVSNDIIMDEDTSILLITGPNMAGKSTYMRQFAITVIMAQIGCFVPAKSCSMPIFDKIFTRIGASDDLVSGESTFMVEMKEANLALENATKNSLILFDELGRGTATYDGMSLAQAILEYIHDKIGAKTMFSTHYHELTSLSNSLKHLQNVHVSAVEEDGVLTFLHKIKLGAVDKSYGLNVASLAHLPSSLIKRAEEILNVYESEGVKEREFTQTSLFSLDEEEVKVEEKVNEIEEMVKECDPLNMTPINALNFLYELKEKIKKEDV</sequence>
<dbReference type="NCBIfam" id="TIGR01070">
    <property type="entry name" value="mutS1"/>
    <property type="match status" value="1"/>
</dbReference>
<dbReference type="AlphaFoldDB" id="A0A9D1DUQ3"/>
<dbReference type="Gene3D" id="3.40.1170.10">
    <property type="entry name" value="DNA repair protein MutS, domain I"/>
    <property type="match status" value="1"/>
</dbReference>
<comment type="similarity">
    <text evidence="1 9 10">Belongs to the DNA mismatch repair MutS family.</text>
</comment>
<dbReference type="Pfam" id="PF05190">
    <property type="entry name" value="MutS_IV"/>
    <property type="match status" value="1"/>
</dbReference>
<dbReference type="FunFam" id="3.40.1170.10:FF:000001">
    <property type="entry name" value="DNA mismatch repair protein MutS"/>
    <property type="match status" value="1"/>
</dbReference>
<dbReference type="InterPro" id="IPR007695">
    <property type="entry name" value="DNA_mismatch_repair_MutS-lik_N"/>
</dbReference>
<dbReference type="GO" id="GO:0005829">
    <property type="term" value="C:cytosol"/>
    <property type="evidence" value="ECO:0007669"/>
    <property type="project" value="TreeGrafter"/>
</dbReference>
<dbReference type="PANTHER" id="PTHR11361:SF34">
    <property type="entry name" value="DNA MISMATCH REPAIR PROTEIN MSH1, MITOCHONDRIAL"/>
    <property type="match status" value="1"/>
</dbReference>
<dbReference type="SUPFAM" id="SSF48334">
    <property type="entry name" value="DNA repair protein MutS, domain III"/>
    <property type="match status" value="1"/>
</dbReference>
<evidence type="ECO:0000256" key="8">
    <source>
        <dbReference type="ARBA" id="ARBA00024647"/>
    </source>
</evidence>
<evidence type="ECO:0000256" key="9">
    <source>
        <dbReference type="HAMAP-Rule" id="MF_00096"/>
    </source>
</evidence>
<evidence type="ECO:0000313" key="12">
    <source>
        <dbReference type="EMBL" id="HIR59268.1"/>
    </source>
</evidence>
<dbReference type="InterPro" id="IPR036678">
    <property type="entry name" value="MutS_con_dom_sf"/>
</dbReference>
<dbReference type="InterPro" id="IPR016151">
    <property type="entry name" value="DNA_mismatch_repair_MutS_N"/>
</dbReference>
<keyword evidence="5 9" id="KW-0067">ATP-binding</keyword>
<dbReference type="GO" id="GO:0140664">
    <property type="term" value="F:ATP-dependent DNA damage sensor activity"/>
    <property type="evidence" value="ECO:0007669"/>
    <property type="project" value="InterPro"/>
</dbReference>
<feature type="binding site" evidence="9">
    <location>
        <begin position="609"/>
        <end position="616"/>
    </location>
    <ligand>
        <name>ATP</name>
        <dbReference type="ChEBI" id="CHEBI:30616"/>
    </ligand>
</feature>
<evidence type="ECO:0000259" key="11">
    <source>
        <dbReference type="PROSITE" id="PS00486"/>
    </source>
</evidence>
<protein>
    <recommendedName>
        <fullName evidence="2 9">DNA mismatch repair protein MutS</fullName>
    </recommendedName>
</protein>
<evidence type="ECO:0000256" key="5">
    <source>
        <dbReference type="ARBA" id="ARBA00022840"/>
    </source>
</evidence>
<dbReference type="Gene3D" id="3.30.420.110">
    <property type="entry name" value="MutS, connector domain"/>
    <property type="match status" value="1"/>
</dbReference>
<evidence type="ECO:0000256" key="10">
    <source>
        <dbReference type="RuleBase" id="RU003756"/>
    </source>
</evidence>
<dbReference type="InterPro" id="IPR007861">
    <property type="entry name" value="DNA_mismatch_repair_MutS_clamp"/>
</dbReference>
<dbReference type="SUPFAM" id="SSF55271">
    <property type="entry name" value="DNA repair protein MutS, domain I"/>
    <property type="match status" value="1"/>
</dbReference>
<reference evidence="12" key="2">
    <citation type="journal article" date="2021" name="PeerJ">
        <title>Extensive microbial diversity within the chicken gut microbiome revealed by metagenomics and culture.</title>
        <authorList>
            <person name="Gilroy R."/>
            <person name="Ravi A."/>
            <person name="Getino M."/>
            <person name="Pursley I."/>
            <person name="Horton D.L."/>
            <person name="Alikhan N.F."/>
            <person name="Baker D."/>
            <person name="Gharbi K."/>
            <person name="Hall N."/>
            <person name="Watson M."/>
            <person name="Adriaenssens E.M."/>
            <person name="Foster-Nyarko E."/>
            <person name="Jarju S."/>
            <person name="Secka A."/>
            <person name="Antonio M."/>
            <person name="Oren A."/>
            <person name="Chaudhuri R.R."/>
            <person name="La Ragione R."/>
            <person name="Hildebrand F."/>
            <person name="Pallen M.J."/>
        </authorList>
    </citation>
    <scope>NUCLEOTIDE SEQUENCE</scope>
    <source>
        <strain evidence="12">CHK184-20233</strain>
    </source>
</reference>
<dbReference type="InterPro" id="IPR045076">
    <property type="entry name" value="MutS"/>
</dbReference>
<comment type="caution">
    <text evidence="12">The sequence shown here is derived from an EMBL/GenBank/DDBJ whole genome shotgun (WGS) entry which is preliminary data.</text>
</comment>
<evidence type="ECO:0000256" key="1">
    <source>
        <dbReference type="ARBA" id="ARBA00006271"/>
    </source>
</evidence>
<dbReference type="HAMAP" id="MF_00096">
    <property type="entry name" value="MutS"/>
    <property type="match status" value="1"/>
</dbReference>
<dbReference type="InterPro" id="IPR007860">
    <property type="entry name" value="DNA_mmatch_repair_MutS_con_dom"/>
</dbReference>
<dbReference type="PIRSF" id="PIRSF037677">
    <property type="entry name" value="DNA_mis_repair_Msh6"/>
    <property type="match status" value="1"/>
</dbReference>
<evidence type="ECO:0000256" key="7">
    <source>
        <dbReference type="ARBA" id="ARBA00023204"/>
    </source>
</evidence>
<dbReference type="PANTHER" id="PTHR11361">
    <property type="entry name" value="DNA MISMATCH REPAIR PROTEIN MUTS FAMILY MEMBER"/>
    <property type="match status" value="1"/>
</dbReference>
<dbReference type="SUPFAM" id="SSF53150">
    <property type="entry name" value="DNA repair protein MutS, domain II"/>
    <property type="match status" value="1"/>
</dbReference>
<dbReference type="Pfam" id="PF01624">
    <property type="entry name" value="MutS_I"/>
    <property type="match status" value="1"/>
</dbReference>
<evidence type="ECO:0000256" key="4">
    <source>
        <dbReference type="ARBA" id="ARBA00022763"/>
    </source>
</evidence>
<dbReference type="Proteomes" id="UP000824232">
    <property type="component" value="Unassembled WGS sequence"/>
</dbReference>
<dbReference type="GO" id="GO:0006298">
    <property type="term" value="P:mismatch repair"/>
    <property type="evidence" value="ECO:0007669"/>
    <property type="project" value="UniProtKB-UniRule"/>
</dbReference>
<keyword evidence="6 9" id="KW-0238">DNA-binding</keyword>
<dbReference type="Pfam" id="PF00488">
    <property type="entry name" value="MutS_V"/>
    <property type="match status" value="1"/>
</dbReference>
<evidence type="ECO:0000313" key="13">
    <source>
        <dbReference type="Proteomes" id="UP000824232"/>
    </source>
</evidence>
<feature type="domain" description="DNA mismatch repair proteins mutS family" evidence="11">
    <location>
        <begin position="683"/>
        <end position="699"/>
    </location>
</feature>
<dbReference type="Gene3D" id="3.40.50.300">
    <property type="entry name" value="P-loop containing nucleotide triphosphate hydrolases"/>
    <property type="match status" value="1"/>
</dbReference>
<dbReference type="Pfam" id="PF05192">
    <property type="entry name" value="MutS_III"/>
    <property type="match status" value="1"/>
</dbReference>
<dbReference type="Pfam" id="PF05188">
    <property type="entry name" value="MutS_II"/>
    <property type="match status" value="1"/>
</dbReference>
<dbReference type="SMART" id="SM00533">
    <property type="entry name" value="MUTSd"/>
    <property type="match status" value="1"/>
</dbReference>
<reference evidence="12" key="1">
    <citation type="submission" date="2020-10" db="EMBL/GenBank/DDBJ databases">
        <authorList>
            <person name="Gilroy R."/>
        </authorList>
    </citation>
    <scope>NUCLEOTIDE SEQUENCE</scope>
    <source>
        <strain evidence="12">CHK184-20233</strain>
    </source>
</reference>
<dbReference type="GO" id="GO:0003684">
    <property type="term" value="F:damaged DNA binding"/>
    <property type="evidence" value="ECO:0007669"/>
    <property type="project" value="UniProtKB-UniRule"/>
</dbReference>
<gene>
    <name evidence="9 12" type="primary">mutS</name>
    <name evidence="12" type="ORF">IAB38_04385</name>
</gene>
<dbReference type="NCBIfam" id="NF003810">
    <property type="entry name" value="PRK05399.1"/>
    <property type="match status" value="1"/>
</dbReference>
<dbReference type="Gene3D" id="1.10.1420.10">
    <property type="match status" value="2"/>
</dbReference>
<evidence type="ECO:0000256" key="6">
    <source>
        <dbReference type="ARBA" id="ARBA00023125"/>
    </source>
</evidence>
<dbReference type="GO" id="GO:0030983">
    <property type="term" value="F:mismatched DNA binding"/>
    <property type="evidence" value="ECO:0007669"/>
    <property type="project" value="InterPro"/>
</dbReference>
<comment type="function">
    <text evidence="8 9">This protein is involved in the repair of mismatches in DNA. It is possible that it carries out the mismatch recognition step. This protein has a weak ATPase activity.</text>
</comment>
<dbReference type="FunFam" id="3.40.50.300:FF:000870">
    <property type="entry name" value="MutS protein homolog 4"/>
    <property type="match status" value="1"/>
</dbReference>
<dbReference type="InterPro" id="IPR036187">
    <property type="entry name" value="DNA_mismatch_repair_MutS_sf"/>
</dbReference>
<dbReference type="SMART" id="SM00534">
    <property type="entry name" value="MUTSac"/>
    <property type="match status" value="1"/>
</dbReference>
<dbReference type="InterPro" id="IPR000432">
    <property type="entry name" value="DNA_mismatch_repair_MutS_C"/>
</dbReference>
<dbReference type="InterPro" id="IPR007696">
    <property type="entry name" value="DNA_mismatch_repair_MutS_core"/>
</dbReference>
<dbReference type="InterPro" id="IPR017261">
    <property type="entry name" value="DNA_mismatch_repair_MutS/MSH"/>
</dbReference>
<dbReference type="SUPFAM" id="SSF52540">
    <property type="entry name" value="P-loop containing nucleoside triphosphate hydrolases"/>
    <property type="match status" value="1"/>
</dbReference>
<keyword evidence="3 9" id="KW-0547">Nucleotide-binding</keyword>
<name>A0A9D1DUQ3_9FIRM</name>
<dbReference type="InterPro" id="IPR027417">
    <property type="entry name" value="P-loop_NTPase"/>
</dbReference>
<dbReference type="PROSITE" id="PS00486">
    <property type="entry name" value="DNA_MISMATCH_REPAIR_2"/>
    <property type="match status" value="1"/>
</dbReference>
<evidence type="ECO:0000256" key="2">
    <source>
        <dbReference type="ARBA" id="ARBA00021982"/>
    </source>
</evidence>
<accession>A0A9D1DUQ3</accession>
<organism evidence="12 13">
    <name type="scientific">Candidatus Onthousia excrementipullorum</name>
    <dbReference type="NCBI Taxonomy" id="2840884"/>
    <lineage>
        <taxon>Bacteria</taxon>
        <taxon>Bacillati</taxon>
        <taxon>Bacillota</taxon>
        <taxon>Bacilli</taxon>
        <taxon>Candidatus Onthousia</taxon>
    </lineage>
</organism>
<dbReference type="CDD" id="cd03284">
    <property type="entry name" value="ABC_MutS1"/>
    <property type="match status" value="1"/>
</dbReference>
<proteinExistence type="inferred from homology"/>